<evidence type="ECO:0000313" key="1">
    <source>
        <dbReference type="EMBL" id="KKN05489.1"/>
    </source>
</evidence>
<gene>
    <name evidence="1" type="ORF">LCGC14_1086960</name>
</gene>
<organism evidence="1">
    <name type="scientific">marine sediment metagenome</name>
    <dbReference type="NCBI Taxonomy" id="412755"/>
    <lineage>
        <taxon>unclassified sequences</taxon>
        <taxon>metagenomes</taxon>
        <taxon>ecological metagenomes</taxon>
    </lineage>
</organism>
<reference evidence="1" key="1">
    <citation type="journal article" date="2015" name="Nature">
        <title>Complex archaea that bridge the gap between prokaryotes and eukaryotes.</title>
        <authorList>
            <person name="Spang A."/>
            <person name="Saw J.H."/>
            <person name="Jorgensen S.L."/>
            <person name="Zaremba-Niedzwiedzka K."/>
            <person name="Martijn J."/>
            <person name="Lind A.E."/>
            <person name="van Eijk R."/>
            <person name="Schleper C."/>
            <person name="Guy L."/>
            <person name="Ettema T.J."/>
        </authorList>
    </citation>
    <scope>NUCLEOTIDE SEQUENCE</scope>
</reference>
<accession>A0A0F9MHW9</accession>
<proteinExistence type="predicted"/>
<name>A0A0F9MHW9_9ZZZZ</name>
<dbReference type="EMBL" id="LAZR01004799">
    <property type="protein sequence ID" value="KKN05489.1"/>
    <property type="molecule type" value="Genomic_DNA"/>
</dbReference>
<dbReference type="AlphaFoldDB" id="A0A0F9MHW9"/>
<sequence>MPAVSKAQYALMQKICRGELPDGHRGISKDVACKYVRETKEEDVKNLVERIRPKEE</sequence>
<comment type="caution">
    <text evidence="1">The sequence shown here is derived from an EMBL/GenBank/DDBJ whole genome shotgun (WGS) entry which is preliminary data.</text>
</comment>
<protein>
    <submittedName>
        <fullName evidence="1">Uncharacterized protein</fullName>
    </submittedName>
</protein>